<dbReference type="RefSeq" id="WP_091688052.1">
    <property type="nucleotide sequence ID" value="NZ_BAABFM010000011.1"/>
</dbReference>
<dbReference type="Pfam" id="PF01967">
    <property type="entry name" value="MoaC"/>
    <property type="match status" value="1"/>
</dbReference>
<keyword evidence="5 6" id="KW-0456">Lyase</keyword>
<dbReference type="EC" id="4.6.1.17" evidence="3 6"/>
<dbReference type="GO" id="GO:0006777">
    <property type="term" value="P:Mo-molybdopterin cofactor biosynthetic process"/>
    <property type="evidence" value="ECO:0007669"/>
    <property type="project" value="UniProtKB-UniRule"/>
</dbReference>
<dbReference type="HAMAP" id="MF_01224_B">
    <property type="entry name" value="MoaC_B"/>
    <property type="match status" value="1"/>
</dbReference>
<evidence type="ECO:0000256" key="6">
    <source>
        <dbReference type="HAMAP-Rule" id="MF_01224"/>
    </source>
</evidence>
<name>A0A1I5I2A1_9FIRM</name>
<evidence type="ECO:0000256" key="1">
    <source>
        <dbReference type="ARBA" id="ARBA00001637"/>
    </source>
</evidence>
<dbReference type="PANTHER" id="PTHR22960:SF29">
    <property type="entry name" value="CYCLIC PYRANOPTERIN MONOPHOSPHATE SYNTHASE"/>
    <property type="match status" value="1"/>
</dbReference>
<dbReference type="PANTHER" id="PTHR22960">
    <property type="entry name" value="MOLYBDOPTERIN COFACTOR SYNTHESIS PROTEIN A"/>
    <property type="match status" value="1"/>
</dbReference>
<feature type="active site" evidence="6">
    <location>
        <position position="129"/>
    </location>
</feature>
<comment type="subunit">
    <text evidence="6">Homohexamer; trimer of dimers.</text>
</comment>
<evidence type="ECO:0000256" key="2">
    <source>
        <dbReference type="ARBA" id="ARBA00005046"/>
    </source>
</evidence>
<gene>
    <name evidence="6" type="primary">moaC</name>
    <name evidence="8" type="ORF">SAMN04489757_13824</name>
</gene>
<feature type="binding site" evidence="6">
    <location>
        <begin position="114"/>
        <end position="115"/>
    </location>
    <ligand>
        <name>substrate</name>
    </ligand>
</feature>
<evidence type="ECO:0000259" key="7">
    <source>
        <dbReference type="Pfam" id="PF01967"/>
    </source>
</evidence>
<keyword evidence="9" id="KW-1185">Reference proteome</keyword>
<keyword evidence="4 6" id="KW-0501">Molybdenum cofactor biosynthesis</keyword>
<dbReference type="InterPro" id="IPR047594">
    <property type="entry name" value="MoaC_bact/euk"/>
</dbReference>
<feature type="domain" description="Molybdopterin cofactor biosynthesis C (MoaC)" evidence="7">
    <location>
        <begin position="16"/>
        <end position="151"/>
    </location>
</feature>
<comment type="function">
    <text evidence="6">Catalyzes the conversion of (8S)-3',8-cyclo-7,8-dihydroguanosine 5'-triphosphate to cyclic pyranopterin monophosphate (cPMP).</text>
</comment>
<evidence type="ECO:0000256" key="5">
    <source>
        <dbReference type="ARBA" id="ARBA00023239"/>
    </source>
</evidence>
<accession>A0A1I5I2A1</accession>
<proteinExistence type="inferred from homology"/>
<comment type="catalytic activity">
    <reaction evidence="1 6">
        <text>(8S)-3',8-cyclo-7,8-dihydroguanosine 5'-triphosphate = cyclic pyranopterin phosphate + diphosphate</text>
        <dbReference type="Rhea" id="RHEA:49580"/>
        <dbReference type="ChEBI" id="CHEBI:33019"/>
        <dbReference type="ChEBI" id="CHEBI:59648"/>
        <dbReference type="ChEBI" id="CHEBI:131766"/>
        <dbReference type="EC" id="4.6.1.17"/>
    </reaction>
</comment>
<dbReference type="AlphaFoldDB" id="A0A1I5I2A1"/>
<protein>
    <recommendedName>
        <fullName evidence="3 6">Cyclic pyranopterin monophosphate synthase</fullName>
        <ecNumber evidence="3 6">4.6.1.17</ecNumber>
    </recommendedName>
    <alternativeName>
        <fullName evidence="6">Molybdenum cofactor biosynthesis protein C</fullName>
    </alternativeName>
</protein>
<feature type="binding site" evidence="6">
    <location>
        <begin position="76"/>
        <end position="78"/>
    </location>
    <ligand>
        <name>substrate</name>
    </ligand>
</feature>
<reference evidence="8 9" key="1">
    <citation type="submission" date="2016-10" db="EMBL/GenBank/DDBJ databases">
        <authorList>
            <person name="de Groot N.N."/>
        </authorList>
    </citation>
    <scope>NUCLEOTIDE SEQUENCE [LARGE SCALE GENOMIC DNA]</scope>
    <source>
        <strain evidence="8 9">DSM 1283</strain>
    </source>
</reference>
<organism evidence="8 9">
    <name type="scientific">Anaerocolumna aminovalerica</name>
    <dbReference type="NCBI Taxonomy" id="1527"/>
    <lineage>
        <taxon>Bacteria</taxon>
        <taxon>Bacillati</taxon>
        <taxon>Bacillota</taxon>
        <taxon>Clostridia</taxon>
        <taxon>Lachnospirales</taxon>
        <taxon>Lachnospiraceae</taxon>
        <taxon>Anaerocolumna</taxon>
    </lineage>
</organism>
<dbReference type="InterPro" id="IPR002820">
    <property type="entry name" value="Mopterin_CF_biosynth-C_dom"/>
</dbReference>
<dbReference type="EMBL" id="FOWD01000038">
    <property type="protein sequence ID" value="SFO54768.1"/>
    <property type="molecule type" value="Genomic_DNA"/>
</dbReference>
<evidence type="ECO:0000313" key="8">
    <source>
        <dbReference type="EMBL" id="SFO54768.1"/>
    </source>
</evidence>
<comment type="similarity">
    <text evidence="6">Belongs to the MoaC family.</text>
</comment>
<dbReference type="STRING" id="1527.SAMN04489757_13824"/>
<dbReference type="OrthoDB" id="9794429at2"/>
<dbReference type="CDD" id="cd01420">
    <property type="entry name" value="MoaC_PE"/>
    <property type="match status" value="1"/>
</dbReference>
<evidence type="ECO:0000256" key="3">
    <source>
        <dbReference type="ARBA" id="ARBA00012575"/>
    </source>
</evidence>
<dbReference type="NCBIfam" id="TIGR00581">
    <property type="entry name" value="moaC"/>
    <property type="match status" value="1"/>
</dbReference>
<sequence>MENKLNHFDDDGNAVMVDVSGKQDTSRTAIAKGKILVNDAVMNAIVNKEVKKGDVLGVARVAGIMAVKRTWELIPMCHPLMIQKCSIDFEVDQKNNTITAISTVKVEGKTGVEMEALTGVNIALLTIYDMCKAIDKSMEMTEIHLVQKTGGKSGTFINKSE</sequence>
<dbReference type="InterPro" id="IPR023045">
    <property type="entry name" value="MoaC"/>
</dbReference>
<dbReference type="SUPFAM" id="SSF55040">
    <property type="entry name" value="Molybdenum cofactor biosynthesis protein C, MoaC"/>
    <property type="match status" value="1"/>
</dbReference>
<evidence type="ECO:0000313" key="9">
    <source>
        <dbReference type="Proteomes" id="UP000198806"/>
    </source>
</evidence>
<comment type="pathway">
    <text evidence="2 6">Cofactor biosynthesis; molybdopterin biosynthesis.</text>
</comment>
<dbReference type="Gene3D" id="3.30.70.640">
    <property type="entry name" value="Molybdopterin cofactor biosynthesis C (MoaC) domain"/>
    <property type="match status" value="1"/>
</dbReference>
<evidence type="ECO:0000256" key="4">
    <source>
        <dbReference type="ARBA" id="ARBA00023150"/>
    </source>
</evidence>
<dbReference type="Proteomes" id="UP000198806">
    <property type="component" value="Unassembled WGS sequence"/>
</dbReference>
<dbReference type="InterPro" id="IPR036522">
    <property type="entry name" value="MoaC_sf"/>
</dbReference>
<dbReference type="UniPathway" id="UPA00344"/>
<dbReference type="InterPro" id="IPR050105">
    <property type="entry name" value="MoCo_biosynth_MoaA/MoaC"/>
</dbReference>
<dbReference type="NCBIfam" id="NF006870">
    <property type="entry name" value="PRK09364.1"/>
    <property type="match status" value="1"/>
</dbReference>
<dbReference type="GO" id="GO:0061799">
    <property type="term" value="F:cyclic pyranopterin monophosphate synthase activity"/>
    <property type="evidence" value="ECO:0007669"/>
    <property type="project" value="UniProtKB-UniRule"/>
</dbReference>